<comment type="caution">
    <text evidence="3">The sequence shown here is derived from an EMBL/GenBank/DDBJ whole genome shotgun (WGS) entry which is preliminary data.</text>
</comment>
<dbReference type="Proteomes" id="UP000006437">
    <property type="component" value="Unassembled WGS sequence"/>
</dbReference>
<accession>G9X3D1</accession>
<feature type="domain" description="DUF6935" evidence="1">
    <location>
        <begin position="9"/>
        <end position="156"/>
    </location>
</feature>
<dbReference type="AlphaFoldDB" id="G9XG95"/>
<dbReference type="STRING" id="796937.HMPREF9630_01798"/>
<dbReference type="Proteomes" id="UP000003379">
    <property type="component" value="Unassembled WGS sequence"/>
</dbReference>
<dbReference type="RefSeq" id="WP_009525123.1">
    <property type="nucleotide sequence ID" value="NZ_JBQMYE010000099.1"/>
</dbReference>
<dbReference type="HOGENOM" id="CLU_111558_0_0_9"/>
<evidence type="ECO:0000313" key="2">
    <source>
        <dbReference type="EMBL" id="EHL10673.1"/>
    </source>
</evidence>
<gene>
    <name evidence="3" type="ORF">HMPREF9628_00860</name>
    <name evidence="2" type="ORF">HMPREF9629_00888</name>
</gene>
<evidence type="ECO:0000313" key="3">
    <source>
        <dbReference type="EMBL" id="EHL15209.1"/>
    </source>
</evidence>
<evidence type="ECO:0000313" key="5">
    <source>
        <dbReference type="Proteomes" id="UP000006437"/>
    </source>
</evidence>
<dbReference type="Pfam" id="PF22043">
    <property type="entry name" value="DUF6935"/>
    <property type="match status" value="1"/>
</dbReference>
<reference evidence="3 4" key="2">
    <citation type="submission" date="2011-08" db="EMBL/GenBank/DDBJ databases">
        <title>The Genome Sequence of Eubacteriaceae bacterium CM5.</title>
        <authorList>
            <consortium name="The Broad Institute Genome Sequencing Platform"/>
            <person name="Earl A."/>
            <person name="Ward D."/>
            <person name="Feldgarden M."/>
            <person name="Gevers D."/>
            <person name="Sizova M."/>
            <person name="Hazen A."/>
            <person name="Epstein S."/>
            <person name="Young S.K."/>
            <person name="Zeng Q."/>
            <person name="Gargeya S."/>
            <person name="Fitzgerald M."/>
            <person name="Haas B."/>
            <person name="Abouelleil A."/>
            <person name="Alvarado L."/>
            <person name="Arachchi H.M."/>
            <person name="Berlin A."/>
            <person name="Brown A."/>
            <person name="Chapman S.B."/>
            <person name="Chen Z."/>
            <person name="Dunbar C."/>
            <person name="Freedman E."/>
            <person name="Gearin G."/>
            <person name="Gellesch M."/>
            <person name="Goldberg J."/>
            <person name="Griggs A."/>
            <person name="Gujja S."/>
            <person name="Heiman D."/>
            <person name="Howarth C."/>
            <person name="Larson L."/>
            <person name="Lui A."/>
            <person name="MacDonald P.J.P."/>
            <person name="Montmayeur A."/>
            <person name="Murphy C."/>
            <person name="Neiman D."/>
            <person name="Pearson M."/>
            <person name="Priest M."/>
            <person name="Roberts A."/>
            <person name="Saif S."/>
            <person name="Shea T."/>
            <person name="Shenoy N."/>
            <person name="Sisk P."/>
            <person name="Stolte C."/>
            <person name="Sykes S."/>
            <person name="Wortman J."/>
            <person name="Nusbaum C."/>
            <person name="Birren B."/>
        </authorList>
    </citation>
    <scope>NUCLEOTIDE SEQUENCE [LARGE SCALE GENOMIC DNA]</scope>
    <source>
        <strain evidence="3 4">CM5</strain>
    </source>
</reference>
<sequence>MEKFTFAFIPKNVEELKTIPQATLDSPYKTAALSLLVLCNYENDVEETHAMLDFLRGPDPLTPMAKQFLRDRLRGKNYKTFSFFEGAYKTNNYTPSMPYTITVTENPYSFPEDNWATLYVKSGGADSLRPIKLRKKPSTGQWFINDIQCLSDIRLPESEDPWA</sequence>
<accession>G9XG95</accession>
<proteinExistence type="predicted"/>
<dbReference type="InterPro" id="IPR053907">
    <property type="entry name" value="DUF6935"/>
</dbReference>
<organism evidence="3 4">
    <name type="scientific">Peptoanaerobacter stomatis</name>
    <dbReference type="NCBI Taxonomy" id="796937"/>
    <lineage>
        <taxon>Bacteria</taxon>
        <taxon>Bacillati</taxon>
        <taxon>Bacillota</taxon>
        <taxon>Clostridia</taxon>
        <taxon>Peptostreptococcales</taxon>
        <taxon>Filifactoraceae</taxon>
        <taxon>Peptoanaerobacter</taxon>
    </lineage>
</organism>
<reference evidence="2 5" key="1">
    <citation type="submission" date="2011-08" db="EMBL/GenBank/DDBJ databases">
        <title>The Genome Sequence of Eubacteriaceae bacterium ACC19a.</title>
        <authorList>
            <consortium name="The Broad Institute Genome Sequencing Platform"/>
            <person name="Earl A."/>
            <person name="Ward D."/>
            <person name="Feldgarden M."/>
            <person name="Gevers D."/>
            <person name="Sizova M."/>
            <person name="Hazen A."/>
            <person name="Epstein S."/>
            <person name="Young S.K."/>
            <person name="Zeng Q."/>
            <person name="Gargeya S."/>
            <person name="Fitzgerald M."/>
            <person name="Haas B."/>
            <person name="Abouelleil A."/>
            <person name="Alvarado L."/>
            <person name="Arachchi H.M."/>
            <person name="Berlin A."/>
            <person name="Brown A."/>
            <person name="Chapman S.B."/>
            <person name="Chen Z."/>
            <person name="Dunbar C."/>
            <person name="Freedman E."/>
            <person name="Gearin G."/>
            <person name="Gellesch M."/>
            <person name="Goldberg J."/>
            <person name="Griggs A."/>
            <person name="Gujja S."/>
            <person name="Heiman D."/>
            <person name="Howarth C."/>
            <person name="Larson L."/>
            <person name="Lui A."/>
            <person name="MacDonald P.J.P."/>
            <person name="Montmayeur A."/>
            <person name="Murphy C."/>
            <person name="Neiman D."/>
            <person name="Pearson M."/>
            <person name="Priest M."/>
            <person name="Roberts A."/>
            <person name="Saif S."/>
            <person name="Shea T."/>
            <person name="Shenoy N."/>
            <person name="Sisk P."/>
            <person name="Stolte C."/>
            <person name="Sykes S."/>
            <person name="Wortman J."/>
            <person name="Nusbaum C."/>
            <person name="Birren B."/>
        </authorList>
    </citation>
    <scope>NUCLEOTIDE SEQUENCE [LARGE SCALE GENOMIC DNA]</scope>
    <source>
        <strain evidence="2 5">ACC19a</strain>
    </source>
</reference>
<protein>
    <recommendedName>
        <fullName evidence="1">DUF6935 domain-containing protein</fullName>
    </recommendedName>
</protein>
<dbReference type="EMBL" id="AFZE01000057">
    <property type="protein sequence ID" value="EHL10673.1"/>
    <property type="molecule type" value="Genomic_DNA"/>
</dbReference>
<name>G9XG95_9FIRM</name>
<dbReference type="EMBL" id="AFZG01000096">
    <property type="protein sequence ID" value="EHL15209.1"/>
    <property type="molecule type" value="Genomic_DNA"/>
</dbReference>
<evidence type="ECO:0000313" key="4">
    <source>
        <dbReference type="Proteomes" id="UP000003379"/>
    </source>
</evidence>
<evidence type="ECO:0000259" key="1">
    <source>
        <dbReference type="Pfam" id="PF22043"/>
    </source>
</evidence>